<protein>
    <submittedName>
        <fullName evidence="1">3572_t:CDS:1</fullName>
    </submittedName>
</protein>
<organism evidence="1 2">
    <name type="scientific">Funneliformis caledonium</name>
    <dbReference type="NCBI Taxonomy" id="1117310"/>
    <lineage>
        <taxon>Eukaryota</taxon>
        <taxon>Fungi</taxon>
        <taxon>Fungi incertae sedis</taxon>
        <taxon>Mucoromycota</taxon>
        <taxon>Glomeromycotina</taxon>
        <taxon>Glomeromycetes</taxon>
        <taxon>Glomerales</taxon>
        <taxon>Glomeraceae</taxon>
        <taxon>Funneliformis</taxon>
    </lineage>
</organism>
<feature type="non-terminal residue" evidence="1">
    <location>
        <position position="1"/>
    </location>
</feature>
<sequence length="153" mass="17700">LSRTSKTTYEPPAFENDGTVLNFINDKDRYYFRNDVAFWEMLRTLVTKKSFKFIILIETPSKLFNEWTFPKVCELYGLSDNSNPSIDVYPVFDCGSASTKEEKYKEALRKLFDELENHVAITLINCPKSWLKVKTSAEILTTVLDHVQPGEQS</sequence>
<comment type="caution">
    <text evidence="1">The sequence shown here is derived from an EMBL/GenBank/DDBJ whole genome shotgun (WGS) entry which is preliminary data.</text>
</comment>
<evidence type="ECO:0000313" key="2">
    <source>
        <dbReference type="Proteomes" id="UP000789570"/>
    </source>
</evidence>
<name>A0A9N9NIC9_9GLOM</name>
<dbReference type="Proteomes" id="UP000789570">
    <property type="component" value="Unassembled WGS sequence"/>
</dbReference>
<keyword evidence="2" id="KW-1185">Reference proteome</keyword>
<dbReference type="AlphaFoldDB" id="A0A9N9NIC9"/>
<dbReference type="OrthoDB" id="2426577at2759"/>
<reference evidence="1" key="1">
    <citation type="submission" date="2021-06" db="EMBL/GenBank/DDBJ databases">
        <authorList>
            <person name="Kallberg Y."/>
            <person name="Tangrot J."/>
            <person name="Rosling A."/>
        </authorList>
    </citation>
    <scope>NUCLEOTIDE SEQUENCE</scope>
    <source>
        <strain evidence="1">UK204</strain>
    </source>
</reference>
<dbReference type="EMBL" id="CAJVPQ010014785">
    <property type="protein sequence ID" value="CAG8740583.1"/>
    <property type="molecule type" value="Genomic_DNA"/>
</dbReference>
<proteinExistence type="predicted"/>
<gene>
    <name evidence="1" type="ORF">FCALED_LOCUS15589</name>
</gene>
<feature type="non-terminal residue" evidence="1">
    <location>
        <position position="153"/>
    </location>
</feature>
<accession>A0A9N9NIC9</accession>
<evidence type="ECO:0000313" key="1">
    <source>
        <dbReference type="EMBL" id="CAG8740583.1"/>
    </source>
</evidence>